<protein>
    <submittedName>
        <fullName evidence="3">Uncharacterized protein</fullName>
    </submittedName>
</protein>
<keyword evidence="2" id="KW-0472">Membrane</keyword>
<feature type="transmembrane region" description="Helical" evidence="2">
    <location>
        <begin position="67"/>
        <end position="86"/>
    </location>
</feature>
<dbReference type="PANTHER" id="PTHR33975">
    <property type="entry name" value="MYELIN-ASSOCIATED OLIGODENDROCYTE BASIC PROTEIN"/>
    <property type="match status" value="1"/>
</dbReference>
<feature type="region of interest" description="Disordered" evidence="1">
    <location>
        <begin position="1"/>
        <end position="32"/>
    </location>
</feature>
<reference evidence="3" key="1">
    <citation type="submission" date="2017-07" db="EMBL/GenBank/DDBJ databases">
        <title>Taro Niue Genome Assembly and Annotation.</title>
        <authorList>
            <person name="Atibalentja N."/>
            <person name="Keating K."/>
            <person name="Fields C.J."/>
        </authorList>
    </citation>
    <scope>NUCLEOTIDE SEQUENCE</scope>
    <source>
        <strain evidence="3">Niue_2</strain>
        <tissue evidence="3">Leaf</tissue>
    </source>
</reference>
<sequence length="301" mass="31912">MAQLCRSNTRPGLVPRAAAASSPSSCSSSSPSFSSGEVVMAEEPKRGPLEGLVDATLRELKALRKPAAAVLLLGLLLAAPYAALAASGGRMGGSSFSSSSRYSVPYGSSFSFSTPYSYAPSPFVGGGGGLYRGFVFGFSFFLLMAGVAAVVLLCGYPSDRSDDGSVLTATQKTSVLKLQRRCSHYFVTQTVASPVDVKRSVEDGEKSFNQLSIEERGKFDEETLVNVNSIKRRSSSSSRSNAFSNEYIVVTILVAADGVHKLPVIDGSANLKETLQKLGSIPSRQIMLDRSDGILKQQRPV</sequence>
<dbReference type="Pfam" id="PF07466">
    <property type="entry name" value="DUF1517"/>
    <property type="match status" value="1"/>
</dbReference>
<accession>A0A843UUB8</accession>
<dbReference type="GO" id="GO:0009507">
    <property type="term" value="C:chloroplast"/>
    <property type="evidence" value="ECO:0007669"/>
    <property type="project" value="TreeGrafter"/>
</dbReference>
<comment type="caution">
    <text evidence="3">The sequence shown here is derived from an EMBL/GenBank/DDBJ whole genome shotgun (WGS) entry which is preliminary data.</text>
</comment>
<name>A0A843UUB8_COLES</name>
<evidence type="ECO:0000256" key="2">
    <source>
        <dbReference type="SAM" id="Phobius"/>
    </source>
</evidence>
<dbReference type="Proteomes" id="UP000652761">
    <property type="component" value="Unassembled WGS sequence"/>
</dbReference>
<feature type="compositionally biased region" description="Polar residues" evidence="1">
    <location>
        <begin position="1"/>
        <end position="10"/>
    </location>
</feature>
<dbReference type="PANTHER" id="PTHR33975:SF2">
    <property type="entry name" value="MYELIN-ASSOCIATED OLIGODENDROCYTE BASIC PROTEIN"/>
    <property type="match status" value="1"/>
</dbReference>
<gene>
    <name evidence="3" type="ORF">Taro_015801</name>
</gene>
<proteinExistence type="predicted"/>
<dbReference type="AlphaFoldDB" id="A0A843UUB8"/>
<keyword evidence="2" id="KW-0812">Transmembrane</keyword>
<evidence type="ECO:0000256" key="1">
    <source>
        <dbReference type="SAM" id="MobiDB-lite"/>
    </source>
</evidence>
<keyword evidence="2" id="KW-1133">Transmembrane helix</keyword>
<keyword evidence="4" id="KW-1185">Reference proteome</keyword>
<dbReference type="InterPro" id="IPR010903">
    <property type="entry name" value="DUF1517"/>
</dbReference>
<dbReference type="InterPro" id="IPR053023">
    <property type="entry name" value="FLAP_modulator"/>
</dbReference>
<dbReference type="EMBL" id="NMUH01000688">
    <property type="protein sequence ID" value="MQL83319.1"/>
    <property type="molecule type" value="Genomic_DNA"/>
</dbReference>
<feature type="transmembrane region" description="Helical" evidence="2">
    <location>
        <begin position="130"/>
        <end position="154"/>
    </location>
</feature>
<feature type="compositionally biased region" description="Low complexity" evidence="1">
    <location>
        <begin position="17"/>
        <end position="32"/>
    </location>
</feature>
<evidence type="ECO:0000313" key="3">
    <source>
        <dbReference type="EMBL" id="MQL83319.1"/>
    </source>
</evidence>
<evidence type="ECO:0000313" key="4">
    <source>
        <dbReference type="Proteomes" id="UP000652761"/>
    </source>
</evidence>
<organism evidence="3 4">
    <name type="scientific">Colocasia esculenta</name>
    <name type="common">Wild taro</name>
    <name type="synonym">Arum esculentum</name>
    <dbReference type="NCBI Taxonomy" id="4460"/>
    <lineage>
        <taxon>Eukaryota</taxon>
        <taxon>Viridiplantae</taxon>
        <taxon>Streptophyta</taxon>
        <taxon>Embryophyta</taxon>
        <taxon>Tracheophyta</taxon>
        <taxon>Spermatophyta</taxon>
        <taxon>Magnoliopsida</taxon>
        <taxon>Liliopsida</taxon>
        <taxon>Araceae</taxon>
        <taxon>Aroideae</taxon>
        <taxon>Colocasieae</taxon>
        <taxon>Colocasia</taxon>
    </lineage>
</organism>
<dbReference type="OrthoDB" id="542507at2759"/>